<keyword evidence="4 9" id="KW-0378">Hydrolase</keyword>
<dbReference type="GO" id="GO:0005737">
    <property type="term" value="C:cytoplasm"/>
    <property type="evidence" value="ECO:0007669"/>
    <property type="project" value="UniProtKB-SubCell"/>
</dbReference>
<comment type="subcellular location">
    <subcellularLocation>
        <location evidence="9">Cytoplasm</location>
    </subcellularLocation>
</comment>
<dbReference type="InterPro" id="IPR008823">
    <property type="entry name" value="RuvB_wg_C"/>
</dbReference>
<dbReference type="GO" id="GO:0016887">
    <property type="term" value="F:ATP hydrolysis activity"/>
    <property type="evidence" value="ECO:0007669"/>
    <property type="project" value="RHEA"/>
</dbReference>
<evidence type="ECO:0000256" key="7">
    <source>
        <dbReference type="ARBA" id="ARBA00023172"/>
    </source>
</evidence>
<evidence type="ECO:0000256" key="8">
    <source>
        <dbReference type="ARBA" id="ARBA00023204"/>
    </source>
</evidence>
<dbReference type="RefSeq" id="WP_141818310.1">
    <property type="nucleotide sequence ID" value="NZ_BAAAIL010000004.1"/>
</dbReference>
<dbReference type="InterPro" id="IPR003593">
    <property type="entry name" value="AAA+_ATPase"/>
</dbReference>
<dbReference type="EMBL" id="VFPU01000001">
    <property type="protein sequence ID" value="TQM96730.1"/>
    <property type="molecule type" value="Genomic_DNA"/>
</dbReference>
<comment type="subunit">
    <text evidence="9">Homohexamer. Forms an RuvA(8)-RuvB(12)-Holliday junction (HJ) complex. HJ DNA is sandwiched between 2 RuvA tetramers; dsDNA enters through RuvA and exits via RuvB. An RuvB hexamer assembles on each DNA strand where it exits the tetramer. Each RuvB hexamer is contacted by two RuvA subunits (via domain III) on 2 adjacent RuvB subunits; this complex drives branch migration. In the full resolvosome a probable DNA-RuvA(4)-RuvB(12)-RuvC(2) complex forms which resolves the HJ.</text>
</comment>
<dbReference type="HAMAP" id="MF_00016">
    <property type="entry name" value="DNA_HJ_migration_RuvB"/>
    <property type="match status" value="1"/>
</dbReference>
<dbReference type="GO" id="GO:0006281">
    <property type="term" value="P:DNA repair"/>
    <property type="evidence" value="ECO:0007669"/>
    <property type="project" value="UniProtKB-UniRule"/>
</dbReference>
<comment type="caution">
    <text evidence="12">The sequence shown here is derived from an EMBL/GenBank/DDBJ whole genome shotgun (WGS) entry which is preliminary data.</text>
</comment>
<dbReference type="Gene3D" id="1.10.10.10">
    <property type="entry name" value="Winged helix-like DNA-binding domain superfamily/Winged helix DNA-binding domain"/>
    <property type="match status" value="1"/>
</dbReference>
<dbReference type="InterPro" id="IPR041445">
    <property type="entry name" value="AAA_lid_4"/>
</dbReference>
<dbReference type="SUPFAM" id="SSF46785">
    <property type="entry name" value="Winged helix' DNA-binding domain"/>
    <property type="match status" value="1"/>
</dbReference>
<feature type="binding site" evidence="9">
    <location>
        <position position="84"/>
    </location>
    <ligand>
        <name>ATP</name>
        <dbReference type="ChEBI" id="CHEBI:30616"/>
    </ligand>
</feature>
<keyword evidence="1 9" id="KW-0963">Cytoplasm</keyword>
<dbReference type="OrthoDB" id="9804478at2"/>
<evidence type="ECO:0000256" key="5">
    <source>
        <dbReference type="ARBA" id="ARBA00022840"/>
    </source>
</evidence>
<keyword evidence="12" id="KW-0347">Helicase</keyword>
<reference evidence="12 13" key="1">
    <citation type="submission" date="2019-06" db="EMBL/GenBank/DDBJ databases">
        <title>Sequencing the genomes of 1000 actinobacteria strains.</title>
        <authorList>
            <person name="Klenk H.-P."/>
        </authorList>
    </citation>
    <scope>NUCLEOTIDE SEQUENCE [LARGE SCALE GENOMIC DNA]</scope>
    <source>
        <strain evidence="12 13">DSM 12362</strain>
    </source>
</reference>
<feature type="binding site" evidence="9">
    <location>
        <position position="84"/>
    </location>
    <ligand>
        <name>Mg(2+)</name>
        <dbReference type="ChEBI" id="CHEBI:18420"/>
    </ligand>
</feature>
<feature type="region of interest" description="Head domain (RuvB-H)" evidence="9">
    <location>
        <begin position="273"/>
        <end position="378"/>
    </location>
</feature>
<dbReference type="GO" id="GO:0048476">
    <property type="term" value="C:Holliday junction resolvase complex"/>
    <property type="evidence" value="ECO:0007669"/>
    <property type="project" value="UniProtKB-UniRule"/>
</dbReference>
<feature type="binding site" evidence="9">
    <location>
        <begin position="146"/>
        <end position="148"/>
    </location>
    <ligand>
        <name>ATP</name>
        <dbReference type="ChEBI" id="CHEBI:30616"/>
    </ligand>
</feature>
<dbReference type="InterPro" id="IPR036388">
    <property type="entry name" value="WH-like_DNA-bd_sf"/>
</dbReference>
<dbReference type="NCBIfam" id="TIGR00635">
    <property type="entry name" value="ruvB"/>
    <property type="match status" value="1"/>
</dbReference>
<evidence type="ECO:0000259" key="11">
    <source>
        <dbReference type="SMART" id="SM00382"/>
    </source>
</evidence>
<dbReference type="EC" id="3.6.4.-" evidence="9"/>
<dbReference type="GO" id="GO:0006310">
    <property type="term" value="P:DNA recombination"/>
    <property type="evidence" value="ECO:0007669"/>
    <property type="project" value="UniProtKB-UniRule"/>
</dbReference>
<feature type="region of interest" description="Small ATPAse domain (RuvB-S)" evidence="9">
    <location>
        <begin position="200"/>
        <end position="270"/>
    </location>
</feature>
<keyword evidence="3 9" id="KW-0227">DNA damage</keyword>
<feature type="binding site" evidence="9">
    <location>
        <position position="39"/>
    </location>
    <ligand>
        <name>ATP</name>
        <dbReference type="ChEBI" id="CHEBI:30616"/>
    </ligand>
</feature>
<dbReference type="Gene3D" id="1.10.8.60">
    <property type="match status" value="1"/>
</dbReference>
<feature type="binding site" evidence="9">
    <location>
        <position position="83"/>
    </location>
    <ligand>
        <name>ATP</name>
        <dbReference type="ChEBI" id="CHEBI:30616"/>
    </ligand>
</feature>
<keyword evidence="13" id="KW-1185">Reference proteome</keyword>
<dbReference type="CDD" id="cd00009">
    <property type="entry name" value="AAA"/>
    <property type="match status" value="1"/>
</dbReference>
<dbReference type="Pfam" id="PF17864">
    <property type="entry name" value="AAA_lid_4"/>
    <property type="match status" value="1"/>
</dbReference>
<comment type="caution">
    <text evidence="9">Lacks conserved residue(s) required for the propagation of feature annotation.</text>
</comment>
<dbReference type="InterPro" id="IPR004605">
    <property type="entry name" value="DNA_helicase_Holl-junc_RuvB"/>
</dbReference>
<dbReference type="Pfam" id="PF05491">
    <property type="entry name" value="WHD_RuvB"/>
    <property type="match status" value="1"/>
</dbReference>
<feature type="binding site" evidence="9">
    <location>
        <position position="328"/>
    </location>
    <ligand>
        <name>DNA</name>
        <dbReference type="ChEBI" id="CHEBI:16991"/>
    </ligand>
</feature>
<feature type="region of interest" description="Disordered" evidence="10">
    <location>
        <begin position="355"/>
        <end position="378"/>
    </location>
</feature>
<keyword evidence="7 9" id="KW-0233">DNA recombination</keyword>
<dbReference type="InterPro" id="IPR036390">
    <property type="entry name" value="WH_DNA-bd_sf"/>
</dbReference>
<dbReference type="GO" id="GO:0005524">
    <property type="term" value="F:ATP binding"/>
    <property type="evidence" value="ECO:0007669"/>
    <property type="project" value="UniProtKB-UniRule"/>
</dbReference>
<gene>
    <name evidence="9" type="primary">ruvB</name>
    <name evidence="12" type="ORF">FB476_1620</name>
</gene>
<dbReference type="PANTHER" id="PTHR42848">
    <property type="match status" value="1"/>
</dbReference>
<sequence length="378" mass="40379">MSTWDDGSREIDVDEGPTSGRIVDAGSSDEERRVEAALRPRRLADFPGQGRVRDQLGLVLEAARRRAAPPDHVLLSGPPGLGKTTLAMIIAGELEQPIRITSGPAIQHAGDLAAVLSSLVEGEVLFLDEIHRMSRPAEEMLYLAMEDFRVDVIVGKGPGATAIPLELPPFTVVGATTRAGLLPAPLRDRFGFTGHLDYYDTADLVTILTRNAELLGIEADAPGIEQIASRSRGTPRIANRLLRRVRDWAQVHGHGRVDDEAARAALELFDVDAIGLDRLDRAVLEALCTRFGGGPVGLSTLAVAVGEEPDTVETVAEPYLVREGFLIRTPRGRAASPRAWEHLGLTPPRDAVAVAGASGGRLGPEAEQASLPLDEPSA</sequence>
<keyword evidence="5 9" id="KW-0067">ATP-binding</keyword>
<comment type="similarity">
    <text evidence="9">Belongs to the RuvB family.</text>
</comment>
<dbReference type="GO" id="GO:0009378">
    <property type="term" value="F:four-way junction helicase activity"/>
    <property type="evidence" value="ECO:0007669"/>
    <property type="project" value="InterPro"/>
</dbReference>
<keyword evidence="2 9" id="KW-0547">Nucleotide-binding</keyword>
<feature type="binding site" evidence="9">
    <location>
        <position position="199"/>
    </location>
    <ligand>
        <name>ATP</name>
        <dbReference type="ChEBI" id="CHEBI:30616"/>
    </ligand>
</feature>
<evidence type="ECO:0000256" key="1">
    <source>
        <dbReference type="ARBA" id="ARBA00022490"/>
    </source>
</evidence>
<feature type="binding site" evidence="9">
    <location>
        <position position="189"/>
    </location>
    <ligand>
        <name>ATP</name>
        <dbReference type="ChEBI" id="CHEBI:30616"/>
    </ligand>
</feature>
<dbReference type="PANTHER" id="PTHR42848:SF1">
    <property type="entry name" value="HOLLIDAY JUNCTION BRANCH MIGRATION COMPLEX SUBUNIT RUVB"/>
    <property type="match status" value="1"/>
</dbReference>
<comment type="function">
    <text evidence="9">The RuvA-RuvB-RuvC complex processes Holliday junction (HJ) DNA during genetic recombination and DNA repair, while the RuvA-RuvB complex plays an important role in the rescue of blocked DNA replication forks via replication fork reversal (RFR). RuvA specifically binds to HJ cruciform DNA, conferring on it an open structure. The RuvB hexamer acts as an ATP-dependent pump, pulling dsDNA into and through the RuvAB complex. RuvB forms 2 homohexamers on either side of HJ DNA bound by 1 or 2 RuvA tetramers; 4 subunits per hexamer contact DNA at a time. Coordinated motions by a converter formed by DNA-disengaged RuvB subunits stimulates ATP hydrolysis and nucleotide exchange. Immobilization of the converter enables RuvB to convert the ATP-contained energy into a lever motion, pulling 2 nucleotides of DNA out of the RuvA tetramer per ATP hydrolyzed, thus driving DNA branch migration. The RuvB motors rotate together with the DNA substrate, which together with the progressing nucleotide cycle form the mechanistic basis for DNA recombination by continuous HJ branch migration. Branch migration allows RuvC to scan DNA until it finds its consensus sequence, where it cleaves and resolves cruciform DNA.</text>
</comment>
<dbReference type="GO" id="GO:0000400">
    <property type="term" value="F:four-way junction DNA binding"/>
    <property type="evidence" value="ECO:0007669"/>
    <property type="project" value="UniProtKB-UniRule"/>
</dbReference>
<dbReference type="Gene3D" id="3.40.50.300">
    <property type="entry name" value="P-loop containing nucleotide triphosphate hydrolases"/>
    <property type="match status" value="1"/>
</dbReference>
<evidence type="ECO:0000256" key="3">
    <source>
        <dbReference type="ARBA" id="ARBA00022763"/>
    </source>
</evidence>
<feature type="compositionally biased region" description="Basic and acidic residues" evidence="10">
    <location>
        <begin position="1"/>
        <end position="11"/>
    </location>
</feature>
<keyword evidence="6 9" id="KW-0238">DNA-binding</keyword>
<evidence type="ECO:0000256" key="4">
    <source>
        <dbReference type="ARBA" id="ARBA00022801"/>
    </source>
</evidence>
<feature type="region of interest" description="Disordered" evidence="10">
    <location>
        <begin position="1"/>
        <end position="31"/>
    </location>
</feature>
<evidence type="ECO:0000313" key="12">
    <source>
        <dbReference type="EMBL" id="TQM96730.1"/>
    </source>
</evidence>
<feature type="domain" description="AAA+ ATPase" evidence="11">
    <location>
        <begin position="69"/>
        <end position="200"/>
    </location>
</feature>
<dbReference type="InterPro" id="IPR027417">
    <property type="entry name" value="P-loop_NTPase"/>
</dbReference>
<proteinExistence type="inferred from homology"/>
<comment type="domain">
    <text evidence="9">Has 3 domains, the large (RuvB-L) and small ATPase (RuvB-S) domains and the C-terminal head (RuvB-H) domain. The head domain binds DNA, while the ATPase domains jointly bind ATP, ADP or are empty depending on the state of the subunit in the translocation cycle. During a single DNA translocation step the structure of each domain remains the same, but their relative positions change.</text>
</comment>
<feature type="binding site" evidence="9">
    <location>
        <position position="85"/>
    </location>
    <ligand>
        <name>ATP</name>
        <dbReference type="ChEBI" id="CHEBI:30616"/>
    </ligand>
</feature>
<evidence type="ECO:0000256" key="10">
    <source>
        <dbReference type="SAM" id="MobiDB-lite"/>
    </source>
</evidence>
<keyword evidence="8 9" id="KW-0234">DNA repair</keyword>
<dbReference type="SUPFAM" id="SSF52540">
    <property type="entry name" value="P-loop containing nucleoside triphosphate hydrolases"/>
    <property type="match status" value="1"/>
</dbReference>
<dbReference type="AlphaFoldDB" id="A0A543KNS2"/>
<evidence type="ECO:0000256" key="2">
    <source>
        <dbReference type="ARBA" id="ARBA00022741"/>
    </source>
</evidence>
<feature type="binding site" evidence="9">
    <location>
        <position position="80"/>
    </location>
    <ligand>
        <name>ATP</name>
        <dbReference type="ChEBI" id="CHEBI:30616"/>
    </ligand>
</feature>
<evidence type="ECO:0000256" key="6">
    <source>
        <dbReference type="ARBA" id="ARBA00023125"/>
    </source>
</evidence>
<comment type="catalytic activity">
    <reaction evidence="9">
        <text>ATP + H2O = ADP + phosphate + H(+)</text>
        <dbReference type="Rhea" id="RHEA:13065"/>
        <dbReference type="ChEBI" id="CHEBI:15377"/>
        <dbReference type="ChEBI" id="CHEBI:15378"/>
        <dbReference type="ChEBI" id="CHEBI:30616"/>
        <dbReference type="ChEBI" id="CHEBI:43474"/>
        <dbReference type="ChEBI" id="CHEBI:456216"/>
    </reaction>
</comment>
<evidence type="ECO:0000256" key="9">
    <source>
        <dbReference type="HAMAP-Rule" id="MF_00016"/>
    </source>
</evidence>
<evidence type="ECO:0000313" key="13">
    <source>
        <dbReference type="Proteomes" id="UP000315133"/>
    </source>
</evidence>
<organism evidence="12 13">
    <name type="scientific">Ornithinimicrobium humiphilum</name>
    <dbReference type="NCBI Taxonomy" id="125288"/>
    <lineage>
        <taxon>Bacteria</taxon>
        <taxon>Bacillati</taxon>
        <taxon>Actinomycetota</taxon>
        <taxon>Actinomycetes</taxon>
        <taxon>Micrococcales</taxon>
        <taxon>Ornithinimicrobiaceae</taxon>
        <taxon>Ornithinimicrobium</taxon>
    </lineage>
</organism>
<dbReference type="SMART" id="SM00382">
    <property type="entry name" value="AAA"/>
    <property type="match status" value="1"/>
</dbReference>
<dbReference type="PRINTS" id="PR00830">
    <property type="entry name" value="ENDOLAPTASE"/>
</dbReference>
<dbReference type="Pfam" id="PF05496">
    <property type="entry name" value="RuvB_N"/>
    <property type="match status" value="1"/>
</dbReference>
<accession>A0A543KNS2</accession>
<dbReference type="Proteomes" id="UP000315133">
    <property type="component" value="Unassembled WGS sequence"/>
</dbReference>
<protein>
    <recommendedName>
        <fullName evidence="9">Holliday junction branch migration complex subunit RuvB</fullName>
        <ecNumber evidence="9">3.6.4.-</ecNumber>
    </recommendedName>
</protein>
<dbReference type="NCBIfam" id="NF000868">
    <property type="entry name" value="PRK00080.1"/>
    <property type="match status" value="1"/>
</dbReference>
<feature type="binding site" evidence="9">
    <location>
        <position position="38"/>
    </location>
    <ligand>
        <name>ATP</name>
        <dbReference type="ChEBI" id="CHEBI:30616"/>
    </ligand>
</feature>
<feature type="binding site" evidence="9">
    <location>
        <position position="333"/>
    </location>
    <ligand>
        <name>DNA</name>
        <dbReference type="ChEBI" id="CHEBI:16991"/>
    </ligand>
</feature>
<feature type="region of interest" description="Large ATPase domain (RuvB-L)" evidence="9">
    <location>
        <begin position="19"/>
        <end position="199"/>
    </location>
</feature>
<name>A0A543KNS2_9MICO</name>
<feature type="binding site" evidence="9">
    <location>
        <position position="236"/>
    </location>
    <ligand>
        <name>ATP</name>
        <dbReference type="ChEBI" id="CHEBI:30616"/>
    </ligand>
</feature>
<dbReference type="InterPro" id="IPR008824">
    <property type="entry name" value="RuvB-like_N"/>
</dbReference>